<dbReference type="SUPFAM" id="SSF63829">
    <property type="entry name" value="Calcium-dependent phosphotriesterase"/>
    <property type="match status" value="1"/>
</dbReference>
<dbReference type="AlphaFoldDB" id="A0A1H0JJE8"/>
<dbReference type="InterPro" id="IPR011042">
    <property type="entry name" value="6-blade_b-propeller_TolB-like"/>
</dbReference>
<proteinExistence type="inferred from homology"/>
<dbReference type="PRINTS" id="PR01790">
    <property type="entry name" value="SMP30FAMILY"/>
</dbReference>
<dbReference type="GO" id="GO:0046872">
    <property type="term" value="F:metal ion binding"/>
    <property type="evidence" value="ECO:0007669"/>
    <property type="project" value="UniProtKB-KW"/>
</dbReference>
<dbReference type="PANTHER" id="PTHR47572:SF4">
    <property type="entry name" value="LACTONASE DRP35"/>
    <property type="match status" value="1"/>
</dbReference>
<dbReference type="GO" id="GO:0016787">
    <property type="term" value="F:hydrolase activity"/>
    <property type="evidence" value="ECO:0007669"/>
    <property type="project" value="UniProtKB-KW"/>
</dbReference>
<evidence type="ECO:0000313" key="7">
    <source>
        <dbReference type="Proteomes" id="UP000199004"/>
    </source>
</evidence>
<evidence type="ECO:0000256" key="1">
    <source>
        <dbReference type="ARBA" id="ARBA00008853"/>
    </source>
</evidence>
<feature type="binding site" evidence="4">
    <location>
        <position position="197"/>
    </location>
    <ligand>
        <name>a divalent metal cation</name>
        <dbReference type="ChEBI" id="CHEBI:60240"/>
    </ligand>
</feature>
<keyword evidence="7" id="KW-1185">Reference proteome</keyword>
<dbReference type="STRING" id="1005944.SAMN05192576_4036"/>
<dbReference type="Pfam" id="PF08450">
    <property type="entry name" value="SGL"/>
    <property type="match status" value="1"/>
</dbReference>
<feature type="binding site" evidence="4">
    <location>
        <position position="149"/>
    </location>
    <ligand>
        <name>a divalent metal cation</name>
        <dbReference type="ChEBI" id="CHEBI:60240"/>
    </ligand>
</feature>
<dbReference type="EMBL" id="FNIC01000008">
    <property type="protein sequence ID" value="SDO43559.1"/>
    <property type="molecule type" value="Genomic_DNA"/>
</dbReference>
<dbReference type="InterPro" id="IPR005511">
    <property type="entry name" value="SMP-30"/>
</dbReference>
<protein>
    <submittedName>
        <fullName evidence="6">Gluconolactonase</fullName>
    </submittedName>
</protein>
<dbReference type="OrthoDB" id="2633250at2"/>
<name>A0A1H0JJE8_9ACTN</name>
<feature type="binding site" evidence="4">
    <location>
        <position position="99"/>
    </location>
    <ligand>
        <name>substrate</name>
    </ligand>
</feature>
<feature type="active site" description="Proton donor/acceptor" evidence="3">
    <location>
        <position position="197"/>
    </location>
</feature>
<feature type="binding site" evidence="4">
    <location>
        <position position="14"/>
    </location>
    <ligand>
        <name>a divalent metal cation</name>
        <dbReference type="ChEBI" id="CHEBI:60240"/>
    </ligand>
</feature>
<evidence type="ECO:0000256" key="3">
    <source>
        <dbReference type="PIRSR" id="PIRSR605511-1"/>
    </source>
</evidence>
<dbReference type="InterPro" id="IPR013658">
    <property type="entry name" value="SGL"/>
</dbReference>
<dbReference type="RefSeq" id="WP_091026595.1">
    <property type="nucleotide sequence ID" value="NZ_BKAE01000012.1"/>
</dbReference>
<reference evidence="6 7" key="1">
    <citation type="submission" date="2016-10" db="EMBL/GenBank/DDBJ databases">
        <authorList>
            <person name="de Groot N.N."/>
        </authorList>
    </citation>
    <scope>NUCLEOTIDE SEQUENCE [LARGE SCALE GENOMIC DNA]</scope>
    <source>
        <strain evidence="6 7">CGMCC 1.11147</strain>
    </source>
</reference>
<evidence type="ECO:0000256" key="2">
    <source>
        <dbReference type="ARBA" id="ARBA00022801"/>
    </source>
</evidence>
<dbReference type="Gene3D" id="2.120.10.30">
    <property type="entry name" value="TolB, C-terminal domain"/>
    <property type="match status" value="1"/>
</dbReference>
<evidence type="ECO:0000259" key="5">
    <source>
        <dbReference type="Pfam" id="PF08450"/>
    </source>
</evidence>
<feature type="binding site" evidence="4">
    <location>
        <position position="117"/>
    </location>
    <ligand>
        <name>substrate</name>
    </ligand>
</feature>
<keyword evidence="2" id="KW-0378">Hydrolase</keyword>
<keyword evidence="4" id="KW-0862">Zinc</keyword>
<dbReference type="Proteomes" id="UP000199004">
    <property type="component" value="Unassembled WGS sequence"/>
</dbReference>
<organism evidence="6 7">
    <name type="scientific">Nocardioides szechwanensis</name>
    <dbReference type="NCBI Taxonomy" id="1005944"/>
    <lineage>
        <taxon>Bacteria</taxon>
        <taxon>Bacillati</taxon>
        <taxon>Actinomycetota</taxon>
        <taxon>Actinomycetes</taxon>
        <taxon>Propionibacteriales</taxon>
        <taxon>Nocardioidaceae</taxon>
        <taxon>Nocardioides</taxon>
    </lineage>
</organism>
<feature type="domain" description="SMP-30/Gluconolactonase/LRE-like region" evidence="5">
    <location>
        <begin position="12"/>
        <end position="255"/>
    </location>
</feature>
<dbReference type="PANTHER" id="PTHR47572">
    <property type="entry name" value="LIPOPROTEIN-RELATED"/>
    <property type="match status" value="1"/>
</dbReference>
<keyword evidence="4" id="KW-0479">Metal-binding</keyword>
<sequence length="282" mass="30251">MSLTTLYDGLRFPEGARWHDGRLWFSDMHTGEIFRAFPDSDELPEVVTTIDDQPSGLAWLPDGTLLISSMLKRVVLRDDLKGDQSVYADLSGLTDAPINDMVMDTTGTLYLGGFGYDLYADAPMQQGPVFAITGPGEASVVESDMTFPNGSVILPATRTLVVAETWGARLTAFDINPDGSLGNKRVWAELPEGSTPDGLAVDAEGGVWVSCITNERYLRVVAGGEVTDVVDVPGRCPADCVLGGPDGRSLFLVTSNSWMPAETEIRDGRVEVVQVKVPGPPG</sequence>
<evidence type="ECO:0000256" key="4">
    <source>
        <dbReference type="PIRSR" id="PIRSR605511-2"/>
    </source>
</evidence>
<comment type="similarity">
    <text evidence="1">Belongs to the SMP-30/CGR1 family.</text>
</comment>
<dbReference type="InterPro" id="IPR051262">
    <property type="entry name" value="SMP-30/CGR1_Lactonase"/>
</dbReference>
<evidence type="ECO:0000313" key="6">
    <source>
        <dbReference type="EMBL" id="SDO43559.1"/>
    </source>
</evidence>
<comment type="cofactor">
    <cofactor evidence="4">
        <name>Zn(2+)</name>
        <dbReference type="ChEBI" id="CHEBI:29105"/>
    </cofactor>
    <text evidence="4">Binds 1 divalent metal cation per subunit.</text>
</comment>
<gene>
    <name evidence="6" type="ORF">SAMN05192576_4036</name>
</gene>
<accession>A0A1H0JJE8</accession>